<organism evidence="6 7">
    <name type="scientific">Stakelama marina</name>
    <dbReference type="NCBI Taxonomy" id="2826939"/>
    <lineage>
        <taxon>Bacteria</taxon>
        <taxon>Pseudomonadati</taxon>
        <taxon>Pseudomonadota</taxon>
        <taxon>Alphaproteobacteria</taxon>
        <taxon>Sphingomonadales</taxon>
        <taxon>Sphingomonadaceae</taxon>
        <taxon>Stakelama</taxon>
    </lineage>
</organism>
<evidence type="ECO:0000259" key="5">
    <source>
        <dbReference type="Pfam" id="PF01103"/>
    </source>
</evidence>
<evidence type="ECO:0000256" key="3">
    <source>
        <dbReference type="ARBA" id="ARBA00023136"/>
    </source>
</evidence>
<comment type="caution">
    <text evidence="6">The sequence shown here is derived from an EMBL/GenBank/DDBJ whole genome shotgun (WGS) entry which is preliminary data.</text>
</comment>
<dbReference type="GO" id="GO:0019867">
    <property type="term" value="C:outer membrane"/>
    <property type="evidence" value="ECO:0007669"/>
    <property type="project" value="InterPro"/>
</dbReference>
<proteinExistence type="predicted"/>
<dbReference type="Pfam" id="PF01103">
    <property type="entry name" value="Omp85"/>
    <property type="match status" value="1"/>
</dbReference>
<dbReference type="Gene3D" id="3.10.20.310">
    <property type="entry name" value="membrane protein fhac"/>
    <property type="match status" value="1"/>
</dbReference>
<dbReference type="PANTHER" id="PTHR12815:SF42">
    <property type="entry name" value="BACTERIAL SURFACE ANTIGEN (D15) DOMAIN-CONTAINING PROTEIN"/>
    <property type="match status" value="1"/>
</dbReference>
<gene>
    <name evidence="6" type="ORF">J7S20_02435</name>
</gene>
<evidence type="ECO:0000256" key="2">
    <source>
        <dbReference type="ARBA" id="ARBA00022452"/>
    </source>
</evidence>
<dbReference type="InterPro" id="IPR039910">
    <property type="entry name" value="D15-like"/>
</dbReference>
<feature type="compositionally biased region" description="Polar residues" evidence="4">
    <location>
        <begin position="66"/>
        <end position="79"/>
    </location>
</feature>
<evidence type="ECO:0000313" key="7">
    <source>
        <dbReference type="Proteomes" id="UP000676996"/>
    </source>
</evidence>
<accession>A0A8T4IA08</accession>
<protein>
    <submittedName>
        <fullName evidence="6">BamA/TamA family outer membrane protein</fullName>
    </submittedName>
</protein>
<feature type="compositionally biased region" description="Low complexity" evidence="4">
    <location>
        <begin position="123"/>
        <end position="135"/>
    </location>
</feature>
<name>A0A8T4IA08_9SPHN</name>
<keyword evidence="3" id="KW-0472">Membrane</keyword>
<reference evidence="6" key="1">
    <citation type="submission" date="2021-04" db="EMBL/GenBank/DDBJ databases">
        <title>Ouciella asimina sp. nov., isolated from the surface seawater in the hydrothermal field of Okinawa Trough.</title>
        <authorList>
            <person name="Shuang W."/>
        </authorList>
    </citation>
    <scope>NUCLEOTIDE SEQUENCE</scope>
    <source>
        <strain evidence="6">LXI357</strain>
    </source>
</reference>
<keyword evidence="2" id="KW-0812">Transmembrane</keyword>
<sequence length="751" mass="80109">MDRNRWSKIERRAFDAFPGGGAETCLPASEGECVAKTARRTIWKVAIAGVVLVPATALGALPSNAAQANGNSGQSSDGKQATADATAVSQADEPIIPENEFDKALPPLSDNINAPLEPMPVPGATSQTTGTTPTGELAPPQQLPDESELAQPLPPIDTFDSTPPPEIAGVTDNSNVEISYDTVVHGLDQVGLEGQFHDLSALEDGGGKAANATMVRARAKEDEELAVRLMKSIGYYDGTATSKIEQVTDQSGKVRAVINADPGKQYTLGSITTKGDPTTPAGLVDKALPLKVGDPIEADRVQGAEANVSLKLPQEGYPFFELGDRDILLDGQSYTGAYTLPYTLGPRSSFGGYRTNGDLAFSAEHVGVLARFDRGELYDVRKVDDLRKALVATGLFSSVSVKPVRTGKKAPDGTEYVDLLVHQNAGPPRTLAAEAGYSTGQGIRLQGSWTHRNLFPPEGALIVKGVAGTLEQGLSTTFRRSNAGRRDRTVTLGISANHNKYDAYEAFTGSLFGRISYDSTPIWQKRFTYGYGFELIGTNEDVYNFDAGERQRKTFGIAALPLTAGFDTSDDLLNPTRGFRIHANVSPEAAVKSGFRPYSRITLEGTGYYPVSDSLVIAGRAKVGTIAGISRNDLPPSRRYYAGGGGSVRGYAYQSLGPQAPDGKPIGGLSFNEFSLEARYRFGNFGIVPFVDAGQSYDTVYPRGSDLRFGAGLGGRFYTNFGPLRVDVATPINRRKGDPTVAVYISIGQAF</sequence>
<feature type="domain" description="Bacterial surface antigen (D15)" evidence="5">
    <location>
        <begin position="467"/>
        <end position="751"/>
    </location>
</feature>
<evidence type="ECO:0000313" key="6">
    <source>
        <dbReference type="EMBL" id="MBR0551360.1"/>
    </source>
</evidence>
<dbReference type="EMBL" id="JAGRQC010000001">
    <property type="protein sequence ID" value="MBR0551360.1"/>
    <property type="molecule type" value="Genomic_DNA"/>
</dbReference>
<evidence type="ECO:0000256" key="4">
    <source>
        <dbReference type="SAM" id="MobiDB-lite"/>
    </source>
</evidence>
<dbReference type="Gene3D" id="2.40.160.50">
    <property type="entry name" value="membrane protein fhac: a member of the omp85/tpsb transporter family"/>
    <property type="match status" value="1"/>
</dbReference>
<evidence type="ECO:0000256" key="1">
    <source>
        <dbReference type="ARBA" id="ARBA00004370"/>
    </source>
</evidence>
<keyword evidence="2" id="KW-1134">Transmembrane beta strand</keyword>
<dbReference type="AlphaFoldDB" id="A0A8T4IA08"/>
<dbReference type="Proteomes" id="UP000676996">
    <property type="component" value="Unassembled WGS sequence"/>
</dbReference>
<keyword evidence="7" id="KW-1185">Reference proteome</keyword>
<comment type="subcellular location">
    <subcellularLocation>
        <location evidence="1">Membrane</location>
    </subcellularLocation>
</comment>
<feature type="region of interest" description="Disordered" evidence="4">
    <location>
        <begin position="66"/>
        <end position="172"/>
    </location>
</feature>
<dbReference type="PANTHER" id="PTHR12815">
    <property type="entry name" value="SORTING AND ASSEMBLY MACHINERY SAMM50 PROTEIN FAMILY MEMBER"/>
    <property type="match status" value="1"/>
</dbReference>
<dbReference type="InterPro" id="IPR000184">
    <property type="entry name" value="Bac_surfAg_D15"/>
</dbReference>